<dbReference type="GO" id="GO:0008168">
    <property type="term" value="F:methyltransferase activity"/>
    <property type="evidence" value="ECO:0007669"/>
    <property type="project" value="UniProtKB-KW"/>
</dbReference>
<proteinExistence type="inferred from homology"/>
<dbReference type="Pfam" id="PF13489">
    <property type="entry name" value="Methyltransf_23"/>
    <property type="match status" value="1"/>
</dbReference>
<comment type="caution">
    <text evidence="6">The sequence shown here is derived from an EMBL/GenBank/DDBJ whole genome shotgun (WGS) entry which is preliminary data.</text>
</comment>
<dbReference type="InterPro" id="IPR011814">
    <property type="entry name" value="BioC"/>
</dbReference>
<dbReference type="HAMAP" id="MF_00835">
    <property type="entry name" value="BioC"/>
    <property type="match status" value="1"/>
</dbReference>
<dbReference type="GO" id="GO:0032259">
    <property type="term" value="P:methylation"/>
    <property type="evidence" value="ECO:0007669"/>
    <property type="project" value="UniProtKB-KW"/>
</dbReference>
<dbReference type="EC" id="2.1.1.197" evidence="5"/>
<dbReference type="CDD" id="cd02440">
    <property type="entry name" value="AdoMet_MTases"/>
    <property type="match status" value="1"/>
</dbReference>
<evidence type="ECO:0000256" key="1">
    <source>
        <dbReference type="ARBA" id="ARBA00022603"/>
    </source>
</evidence>
<keyword evidence="7" id="KW-1185">Reference proteome</keyword>
<keyword evidence="2 5" id="KW-0808">Transferase</keyword>
<protein>
    <recommendedName>
        <fullName evidence="5">Malonyl-[acyl-carrier protein] O-methyltransferase</fullName>
        <shortName evidence="5">Malonyl-ACP O-methyltransferase</shortName>
        <ecNumber evidence="5">2.1.1.197</ecNumber>
    </recommendedName>
    <alternativeName>
        <fullName evidence="5">Biotin synthesis protein BioC</fullName>
    </alternativeName>
</protein>
<name>A0ABT0C1D2_9BACT</name>
<keyword evidence="4 5" id="KW-0093">Biotin biosynthesis</keyword>
<evidence type="ECO:0000256" key="3">
    <source>
        <dbReference type="ARBA" id="ARBA00022691"/>
    </source>
</evidence>
<dbReference type="PANTHER" id="PTHR43861">
    <property type="entry name" value="TRANS-ACONITATE 2-METHYLTRANSFERASE-RELATED"/>
    <property type="match status" value="1"/>
</dbReference>
<comment type="function">
    <text evidence="5">Converts the free carboxyl group of a malonyl-thioester to its methyl ester by transfer of a methyl group from S-adenosyl-L-methionine (SAM). It allows to synthesize pimeloyl-ACP via the fatty acid synthetic pathway.</text>
</comment>
<evidence type="ECO:0000313" key="6">
    <source>
        <dbReference type="EMBL" id="MCJ2380786.1"/>
    </source>
</evidence>
<evidence type="ECO:0000256" key="4">
    <source>
        <dbReference type="ARBA" id="ARBA00022756"/>
    </source>
</evidence>
<dbReference type="Gene3D" id="3.40.50.150">
    <property type="entry name" value="Vaccinia Virus protein VP39"/>
    <property type="match status" value="1"/>
</dbReference>
<evidence type="ECO:0000313" key="7">
    <source>
        <dbReference type="Proteomes" id="UP001165444"/>
    </source>
</evidence>
<dbReference type="SUPFAM" id="SSF53335">
    <property type="entry name" value="S-adenosyl-L-methionine-dependent methyltransferases"/>
    <property type="match status" value="1"/>
</dbReference>
<organism evidence="6 7">
    <name type="scientific">Parabacteroides faecalis</name>
    <dbReference type="NCBI Taxonomy" id="2924040"/>
    <lineage>
        <taxon>Bacteria</taxon>
        <taxon>Pseudomonadati</taxon>
        <taxon>Bacteroidota</taxon>
        <taxon>Bacteroidia</taxon>
        <taxon>Bacteroidales</taxon>
        <taxon>Tannerellaceae</taxon>
        <taxon>Parabacteroides</taxon>
    </lineage>
</organism>
<comment type="pathway">
    <text evidence="5">Cofactor biosynthesis; biotin biosynthesis.</text>
</comment>
<evidence type="ECO:0000256" key="5">
    <source>
        <dbReference type="HAMAP-Rule" id="MF_00835"/>
    </source>
</evidence>
<comment type="similarity">
    <text evidence="5">Belongs to the methyltransferase superfamily.</text>
</comment>
<dbReference type="RefSeq" id="WP_243325002.1">
    <property type="nucleotide sequence ID" value="NZ_JAKZMM010000020.1"/>
</dbReference>
<keyword evidence="3 5" id="KW-0949">S-adenosyl-L-methionine</keyword>
<evidence type="ECO:0000256" key="2">
    <source>
        <dbReference type="ARBA" id="ARBA00022679"/>
    </source>
</evidence>
<gene>
    <name evidence="5" type="primary">bioC</name>
    <name evidence="6" type="ORF">MUN53_09210</name>
</gene>
<dbReference type="EMBL" id="JAKZMM010000020">
    <property type="protein sequence ID" value="MCJ2380786.1"/>
    <property type="molecule type" value="Genomic_DNA"/>
</dbReference>
<keyword evidence="1 5" id="KW-0489">Methyltransferase</keyword>
<dbReference type="Proteomes" id="UP001165444">
    <property type="component" value="Unassembled WGS sequence"/>
</dbReference>
<accession>A0ABT0C1D2</accession>
<dbReference type="InterPro" id="IPR029063">
    <property type="entry name" value="SAM-dependent_MTases_sf"/>
</dbReference>
<comment type="catalytic activity">
    <reaction evidence="5">
        <text>malonyl-[ACP] + S-adenosyl-L-methionine = malonyl-[ACP] methyl ester + S-adenosyl-L-homocysteine</text>
        <dbReference type="Rhea" id="RHEA:17105"/>
        <dbReference type="Rhea" id="RHEA-COMP:9623"/>
        <dbReference type="Rhea" id="RHEA-COMP:9954"/>
        <dbReference type="ChEBI" id="CHEBI:57856"/>
        <dbReference type="ChEBI" id="CHEBI:59789"/>
        <dbReference type="ChEBI" id="CHEBI:78449"/>
        <dbReference type="ChEBI" id="CHEBI:78845"/>
        <dbReference type="EC" id="2.1.1.197"/>
    </reaction>
</comment>
<sequence length="262" mass="30101">METMERTRYSIDSERIRRKFDRACLTYDEAAVAQQQIARHLSAIWEVYQQKHRFHPATALEIGCGTGGFTRYLQQSCASALWTLNDLYPTCADKALSYCAEGTRFVCADAATKAWKGRYQLIASSSVFQWIPEPESFVGRLAGCQRRGDVLLFSTFLPGNLVEIRELTGQGLFYPSTEQWNDWLEPFYQVDFQETETIRLLFTSPQAVLRHLKETGVTANHSEFWTPGKLRTFCAAYLEKFGTNNQQVTLTYRPLYILAVRK</sequence>
<reference evidence="6 7" key="1">
    <citation type="submission" date="2022-03" db="EMBL/GenBank/DDBJ databases">
        <title>Parabacteroides sp. nov. isolated from swine feces.</title>
        <authorList>
            <person name="Bak J.E."/>
        </authorList>
    </citation>
    <scope>NUCLEOTIDE SEQUENCE [LARGE SCALE GENOMIC DNA]</scope>
    <source>
        <strain evidence="6 7">AGMB00274</strain>
    </source>
</reference>